<dbReference type="SUPFAM" id="SSF51182">
    <property type="entry name" value="RmlC-like cupins"/>
    <property type="match status" value="1"/>
</dbReference>
<sequence>MPTPATAFGHPVVPGPRTSSGTSAEPASADTATTPDPTTRAERPTDPLLGYAVETAADPTLLDRLPLDATRRTWIRLSAPAGCDAWLIGWPPDTRTGWHDHGGSRGAFHVLRGELVESTVRVNTLPTRIRERVPMAPHQPPPLRLTTGRGRSFGPSHVHDVHNDSPTTHAVSLHLYSPALPLMRRYAITDGDFLLQTIEHAEDW</sequence>
<evidence type="ECO:0000256" key="1">
    <source>
        <dbReference type="ARBA" id="ARBA00006622"/>
    </source>
</evidence>
<feature type="binding site" evidence="6">
    <location>
        <position position="99"/>
    </location>
    <ligand>
        <name>Fe cation</name>
        <dbReference type="ChEBI" id="CHEBI:24875"/>
        <note>catalytic</note>
    </ligand>
</feature>
<evidence type="ECO:0000256" key="5">
    <source>
        <dbReference type="ARBA" id="ARBA00023004"/>
    </source>
</evidence>
<evidence type="ECO:0000256" key="7">
    <source>
        <dbReference type="SAM" id="MobiDB-lite"/>
    </source>
</evidence>
<evidence type="ECO:0000256" key="4">
    <source>
        <dbReference type="ARBA" id="ARBA00023002"/>
    </source>
</evidence>
<accession>A0A401YQK8</accession>
<protein>
    <submittedName>
        <fullName evidence="8">Cysteine dioxygenase</fullName>
    </submittedName>
</protein>
<feature type="binding site" evidence="6">
    <location>
        <position position="159"/>
    </location>
    <ligand>
        <name>Fe cation</name>
        <dbReference type="ChEBI" id="CHEBI:24875"/>
        <note>catalytic</note>
    </ligand>
</feature>
<dbReference type="InterPro" id="IPR014710">
    <property type="entry name" value="RmlC-like_jellyroll"/>
</dbReference>
<evidence type="ECO:0000256" key="2">
    <source>
        <dbReference type="ARBA" id="ARBA00022723"/>
    </source>
</evidence>
<comment type="similarity">
    <text evidence="1">Belongs to the cysteine dioxygenase family.</text>
</comment>
<dbReference type="PANTHER" id="PTHR12918">
    <property type="entry name" value="CYSTEINE DIOXYGENASE"/>
    <property type="match status" value="1"/>
</dbReference>
<dbReference type="PANTHER" id="PTHR12918:SF1">
    <property type="entry name" value="CYSTEINE DIOXYGENASE TYPE 1"/>
    <property type="match status" value="1"/>
</dbReference>
<keyword evidence="2 6" id="KW-0479">Metal-binding</keyword>
<proteinExistence type="inferred from homology"/>
<comment type="caution">
    <text evidence="8">The sequence shown here is derived from an EMBL/GenBank/DDBJ whole genome shotgun (WGS) entry which is preliminary data.</text>
</comment>
<evidence type="ECO:0000313" key="8">
    <source>
        <dbReference type="EMBL" id="GCD96882.1"/>
    </source>
</evidence>
<keyword evidence="5 6" id="KW-0408">Iron</keyword>
<evidence type="ECO:0000313" key="9">
    <source>
        <dbReference type="Proteomes" id="UP000286931"/>
    </source>
</evidence>
<dbReference type="Pfam" id="PF05995">
    <property type="entry name" value="CDO_I"/>
    <property type="match status" value="1"/>
</dbReference>
<keyword evidence="4" id="KW-0560">Oxidoreductase</keyword>
<gene>
    <name evidence="8" type="ORF">EHYA_04569</name>
</gene>
<dbReference type="InterPro" id="IPR011051">
    <property type="entry name" value="RmlC_Cupin_sf"/>
</dbReference>
<dbReference type="GO" id="GO:0008198">
    <property type="term" value="F:ferrous iron binding"/>
    <property type="evidence" value="ECO:0007669"/>
    <property type="project" value="TreeGrafter"/>
</dbReference>
<evidence type="ECO:0000256" key="3">
    <source>
        <dbReference type="ARBA" id="ARBA00022964"/>
    </source>
</evidence>
<evidence type="ECO:0000256" key="6">
    <source>
        <dbReference type="PIRSR" id="PIRSR610300-51"/>
    </source>
</evidence>
<keyword evidence="3 8" id="KW-0223">Dioxygenase</keyword>
<reference evidence="8 9" key="1">
    <citation type="submission" date="2018-12" db="EMBL/GenBank/DDBJ databases">
        <title>Draft genome sequence of Embleya hyalina NBRC 13850T.</title>
        <authorList>
            <person name="Komaki H."/>
            <person name="Hosoyama A."/>
            <person name="Kimura A."/>
            <person name="Ichikawa N."/>
            <person name="Tamura T."/>
        </authorList>
    </citation>
    <scope>NUCLEOTIDE SEQUENCE [LARGE SCALE GENOMIC DNA]</scope>
    <source>
        <strain evidence="8 9">NBRC 13850</strain>
    </source>
</reference>
<name>A0A401YQK8_9ACTN</name>
<dbReference type="Gene3D" id="2.60.120.10">
    <property type="entry name" value="Jelly Rolls"/>
    <property type="match status" value="1"/>
</dbReference>
<dbReference type="EMBL" id="BIFH01000022">
    <property type="protein sequence ID" value="GCD96882.1"/>
    <property type="molecule type" value="Genomic_DNA"/>
</dbReference>
<dbReference type="InterPro" id="IPR010300">
    <property type="entry name" value="CDO_1"/>
</dbReference>
<dbReference type="Proteomes" id="UP000286931">
    <property type="component" value="Unassembled WGS sequence"/>
</dbReference>
<dbReference type="OrthoDB" id="4217976at2"/>
<dbReference type="AlphaFoldDB" id="A0A401YQK8"/>
<feature type="region of interest" description="Disordered" evidence="7">
    <location>
        <begin position="1"/>
        <end position="46"/>
    </location>
</feature>
<organism evidence="8 9">
    <name type="scientific">Embleya hyalina</name>
    <dbReference type="NCBI Taxonomy" id="516124"/>
    <lineage>
        <taxon>Bacteria</taxon>
        <taxon>Bacillati</taxon>
        <taxon>Actinomycetota</taxon>
        <taxon>Actinomycetes</taxon>
        <taxon>Kitasatosporales</taxon>
        <taxon>Streptomycetaceae</taxon>
        <taxon>Embleya</taxon>
    </lineage>
</organism>
<dbReference type="CDD" id="cd10548">
    <property type="entry name" value="cupin_CDO"/>
    <property type="match status" value="1"/>
</dbReference>
<keyword evidence="9" id="KW-1185">Reference proteome</keyword>
<dbReference type="GO" id="GO:0016702">
    <property type="term" value="F:oxidoreductase activity, acting on single donors with incorporation of molecular oxygen, incorporation of two atoms of oxygen"/>
    <property type="evidence" value="ECO:0007669"/>
    <property type="project" value="InterPro"/>
</dbReference>
<feature type="compositionally biased region" description="Low complexity" evidence="7">
    <location>
        <begin position="22"/>
        <end position="38"/>
    </location>
</feature>
<dbReference type="RefSeq" id="WP_126638909.1">
    <property type="nucleotide sequence ID" value="NZ_BIFH01000022.1"/>
</dbReference>
<feature type="binding site" evidence="6">
    <location>
        <position position="101"/>
    </location>
    <ligand>
        <name>Fe cation</name>
        <dbReference type="ChEBI" id="CHEBI:24875"/>
        <note>catalytic</note>
    </ligand>
</feature>